<dbReference type="RefSeq" id="WP_034876031.1">
    <property type="nucleotide sequence ID" value="NZ_JOKG01000003.1"/>
</dbReference>
<proteinExistence type="predicted"/>
<organism evidence="2 3">
    <name type="scientific">Endozoicomonas montiporae</name>
    <dbReference type="NCBI Taxonomy" id="1027273"/>
    <lineage>
        <taxon>Bacteria</taxon>
        <taxon>Pseudomonadati</taxon>
        <taxon>Pseudomonadota</taxon>
        <taxon>Gammaproteobacteria</taxon>
        <taxon>Oceanospirillales</taxon>
        <taxon>Endozoicomonadaceae</taxon>
        <taxon>Endozoicomonas</taxon>
    </lineage>
</organism>
<keyword evidence="3" id="KW-1185">Reference proteome</keyword>
<reference evidence="2" key="1">
    <citation type="submission" date="2014-06" db="EMBL/GenBank/DDBJ databases">
        <title>Whole Genome Sequences of Three Symbiotic Endozoicomonas Bacteria.</title>
        <authorList>
            <person name="Neave M.J."/>
            <person name="Apprill A."/>
            <person name="Voolstra C.R."/>
        </authorList>
    </citation>
    <scope>NUCLEOTIDE SEQUENCE [LARGE SCALE GENOMIC DNA]</scope>
    <source>
        <strain evidence="2">LMG 24815</strain>
    </source>
</reference>
<comment type="caution">
    <text evidence="2">The sequence shown here is derived from an EMBL/GenBank/DDBJ whole genome shotgun (WGS) entry which is preliminary data.</text>
</comment>
<accession>A0A081N4E8</accession>
<dbReference type="eggNOG" id="COG3170">
    <property type="taxonomic scope" value="Bacteria"/>
</dbReference>
<sequence length="529" mass="58835">MSEKSNNVVSINKPTSPVMQFEIETLFEKLIDQYITPQLPSVVNILIDHVSEQQLSAVSNVELMQLMETEKKIKSSKTEIIDSCADYLYNSINKWTQSEKSIDSTLSEDDLCLVDNTTFEQKLAWQAAARQMETCEQVQNLYNCESRLKDFLPPDSPQIPISSNTLCFSFATALAPLNLNLSTIHEFLSFFAKHLKLPAAQMWQQADSDLSEMGLELNTPEIASHSATSDPVTPQTSSNGSKKADSALVDHIAEQVVSKVESLIGQQINKTMSETGSDSLIVSPASYPSQDLASMLTSIQDELSEQTSVMSNLSESIKHGLVNRGVTQHLSPRQEDLINLVGLLFEFIIDDHELPDVIKKTIGLLQIPVLKLALIDKDFLTNREHPGRQLLNDMTSAGMHCKENDKPVVHLIETTVMTIIRGFTDNPNIFSECLDEFNQSLLLINQKPIHTVDADCWGTESAEDITVATTLNHDVTEQTEDEPDITDTSSSIDEVLDTYLSRYNPQNPLKDLVCTGWKAVLLDAAVFDI</sequence>
<evidence type="ECO:0000313" key="2">
    <source>
        <dbReference type="EMBL" id="KEQ13321.1"/>
    </source>
</evidence>
<dbReference type="EMBL" id="JOKG01000003">
    <property type="protein sequence ID" value="KEQ13321.1"/>
    <property type="molecule type" value="Genomic_DNA"/>
</dbReference>
<dbReference type="InterPro" id="IPR012434">
    <property type="entry name" value="DUF1631"/>
</dbReference>
<feature type="compositionally biased region" description="Polar residues" evidence="1">
    <location>
        <begin position="225"/>
        <end position="241"/>
    </location>
</feature>
<dbReference type="AlphaFoldDB" id="A0A081N4E8"/>
<gene>
    <name evidence="2" type="ORF">GZ77_12905</name>
</gene>
<feature type="region of interest" description="Disordered" evidence="1">
    <location>
        <begin position="222"/>
        <end position="243"/>
    </location>
</feature>
<protein>
    <submittedName>
        <fullName evidence="2">Uncharacterized protein</fullName>
    </submittedName>
</protein>
<evidence type="ECO:0000313" key="3">
    <source>
        <dbReference type="Proteomes" id="UP000028006"/>
    </source>
</evidence>
<dbReference type="Pfam" id="PF07793">
    <property type="entry name" value="DUF1631"/>
    <property type="match status" value="1"/>
</dbReference>
<evidence type="ECO:0000256" key="1">
    <source>
        <dbReference type="SAM" id="MobiDB-lite"/>
    </source>
</evidence>
<name>A0A081N4E8_9GAMM</name>
<dbReference type="Proteomes" id="UP000028006">
    <property type="component" value="Unassembled WGS sequence"/>
</dbReference>